<proteinExistence type="predicted"/>
<evidence type="ECO:0008006" key="3">
    <source>
        <dbReference type="Google" id="ProtNLM"/>
    </source>
</evidence>
<evidence type="ECO:0000313" key="1">
    <source>
        <dbReference type="EMBL" id="GBB99445.1"/>
    </source>
</evidence>
<gene>
    <name evidence="1" type="ORF">RclHR1_03520025</name>
</gene>
<dbReference type="Proteomes" id="UP000247702">
    <property type="component" value="Unassembled WGS sequence"/>
</dbReference>
<dbReference type="AlphaFoldDB" id="A0A2Z6RAQ0"/>
<evidence type="ECO:0000313" key="2">
    <source>
        <dbReference type="Proteomes" id="UP000247702"/>
    </source>
</evidence>
<organism evidence="1 2">
    <name type="scientific">Rhizophagus clarus</name>
    <dbReference type="NCBI Taxonomy" id="94130"/>
    <lineage>
        <taxon>Eukaryota</taxon>
        <taxon>Fungi</taxon>
        <taxon>Fungi incertae sedis</taxon>
        <taxon>Mucoromycota</taxon>
        <taxon>Glomeromycotina</taxon>
        <taxon>Glomeromycetes</taxon>
        <taxon>Glomerales</taxon>
        <taxon>Glomeraceae</taxon>
        <taxon>Rhizophagus</taxon>
    </lineage>
</organism>
<sequence length="495" mass="57143">MSSNRKLRSNSIFHHKNTYGLEEGPTSEEIVREILPQAKVKRQRQSSMTTTDEDMKEAPTLPVNKVLSNTQTQPESELFVINTTSVNNNPPSNFQRNNTGLNDSIHAMIMNVDHKSHDQNAALINNKENNNQVDLLTEISNEHDITQIHQPTKGKNRELNENQSITEIEIIDINTNDRNLSEKFKVFTLKKYFKNHSDKQIHTCIRNKFATNKNFKFVKSSITKNNNIEIVIISFYDKATRDAIHGTQLGNFPAIFWKYESKEITTIINAELEDLDRCLIKIVDVPKHYTTDDIYNIFKPLGTLNKIILLESSTTSHPNHKYAECPDKDKIGPFCRPRASNIIPLDTKARLYLTNSKYSVSYNKKPQLMIPQQQNTPYNNFQYRSRSSTRKNLSHFAQPKLNALIWDNLQAHNTYHFAETQNKNNNAIIQQLKDEVEHMKIAIKKNKQEIERHTKCIQDLNKVSEQITKSITKISSTLESLTTNQHKVTSIELTQ</sequence>
<keyword evidence="2" id="KW-1185">Reference proteome</keyword>
<reference evidence="1 2" key="1">
    <citation type="submission" date="2017-11" db="EMBL/GenBank/DDBJ databases">
        <title>The genome of Rhizophagus clarus HR1 reveals common genetic basis of auxotrophy among arbuscular mycorrhizal fungi.</title>
        <authorList>
            <person name="Kobayashi Y."/>
        </authorList>
    </citation>
    <scope>NUCLEOTIDE SEQUENCE [LARGE SCALE GENOMIC DNA]</scope>
    <source>
        <strain evidence="1 2">HR1</strain>
    </source>
</reference>
<accession>A0A2Z6RAQ0</accession>
<protein>
    <recommendedName>
        <fullName evidence="3">RRM domain-containing protein</fullName>
    </recommendedName>
</protein>
<name>A0A2Z6RAQ0_9GLOM</name>
<comment type="caution">
    <text evidence="1">The sequence shown here is derived from an EMBL/GenBank/DDBJ whole genome shotgun (WGS) entry which is preliminary data.</text>
</comment>
<dbReference type="EMBL" id="BEXD01002802">
    <property type="protein sequence ID" value="GBB99445.1"/>
    <property type="molecule type" value="Genomic_DNA"/>
</dbReference>